<evidence type="ECO:0000313" key="2">
    <source>
        <dbReference type="Proteomes" id="UP000494135"/>
    </source>
</evidence>
<organism evidence="1 2">
    <name type="scientific">Burkholderia puraquae</name>
    <dbReference type="NCBI Taxonomy" id="1904757"/>
    <lineage>
        <taxon>Bacteria</taxon>
        <taxon>Pseudomonadati</taxon>
        <taxon>Pseudomonadota</taxon>
        <taxon>Betaproteobacteria</taxon>
        <taxon>Burkholderiales</taxon>
        <taxon>Burkholderiaceae</taxon>
        <taxon>Burkholderia</taxon>
        <taxon>Burkholderia cepacia complex</taxon>
    </lineage>
</organism>
<evidence type="ECO:0000313" key="1">
    <source>
        <dbReference type="EMBL" id="CAB3750187.1"/>
    </source>
</evidence>
<sequence>MPGNPALRRASAGGVDAAGPSRHRLVLPALCIAVPIARIDTAIVDRSTEPIGTAFGARVGALPWVIDAYSLAHAVLSLTGEPGSCAAWPDLRAYPASRLAMPSIHSSNADTAASSARSAFVTSM</sequence>
<accession>A0A6J5D9X2</accession>
<gene>
    <name evidence="1" type="ORF">LMG29660_01180</name>
</gene>
<dbReference type="EMBL" id="CADIKG010000002">
    <property type="protein sequence ID" value="CAB3750187.1"/>
    <property type="molecule type" value="Genomic_DNA"/>
</dbReference>
<proteinExistence type="predicted"/>
<reference evidence="1 2" key="1">
    <citation type="submission" date="2020-04" db="EMBL/GenBank/DDBJ databases">
        <authorList>
            <person name="De Canck E."/>
        </authorList>
    </citation>
    <scope>NUCLEOTIDE SEQUENCE [LARGE SCALE GENOMIC DNA]</scope>
    <source>
        <strain evidence="1 2">LMG 29660</strain>
    </source>
</reference>
<protein>
    <submittedName>
        <fullName evidence="1">Uncharacterized protein</fullName>
    </submittedName>
</protein>
<dbReference type="AlphaFoldDB" id="A0A6J5D9X2"/>
<dbReference type="Proteomes" id="UP000494135">
    <property type="component" value="Unassembled WGS sequence"/>
</dbReference>
<name>A0A6J5D9X2_9BURK</name>